<feature type="region of interest" description="Disordered" evidence="1">
    <location>
        <begin position="153"/>
        <end position="172"/>
    </location>
</feature>
<keyword evidence="2" id="KW-0472">Membrane</keyword>
<evidence type="ECO:0000313" key="3">
    <source>
        <dbReference type="EMBL" id="MDT0582772.1"/>
    </source>
</evidence>
<reference evidence="3 4" key="1">
    <citation type="submission" date="2023-09" db="EMBL/GenBank/DDBJ databases">
        <authorList>
            <person name="Rey-Velasco X."/>
        </authorList>
    </citation>
    <scope>NUCLEOTIDE SEQUENCE [LARGE SCALE GENOMIC DNA]</scope>
    <source>
        <strain evidence="3 4">W409</strain>
    </source>
</reference>
<protein>
    <recommendedName>
        <fullName evidence="5">Chromosome segregation protein SMC</fullName>
    </recommendedName>
</protein>
<feature type="compositionally biased region" description="Low complexity" evidence="1">
    <location>
        <begin position="110"/>
        <end position="127"/>
    </location>
</feature>
<comment type="caution">
    <text evidence="3">The sequence shown here is derived from an EMBL/GenBank/DDBJ whole genome shotgun (WGS) entry which is preliminary data.</text>
</comment>
<organism evidence="3 4">
    <name type="scientific">Brumicola blandensis</name>
    <dbReference type="NCBI Taxonomy" id="3075611"/>
    <lineage>
        <taxon>Bacteria</taxon>
        <taxon>Pseudomonadati</taxon>
        <taxon>Pseudomonadota</taxon>
        <taxon>Gammaproteobacteria</taxon>
        <taxon>Alteromonadales</taxon>
        <taxon>Alteromonadaceae</taxon>
        <taxon>Brumicola</taxon>
    </lineage>
</organism>
<evidence type="ECO:0000313" key="4">
    <source>
        <dbReference type="Proteomes" id="UP001249020"/>
    </source>
</evidence>
<evidence type="ECO:0000256" key="1">
    <source>
        <dbReference type="SAM" id="MobiDB-lite"/>
    </source>
</evidence>
<sequence length="370" mass="41016">MDNMIKNALKYTIGIVAFLTALALYFFFMMSKNLSHQDQSTNAATVDVASETPRAQEQLQCDTDSNENALSSLKQDLNIARDDYSACSASLNQTERNISRLQSQLETLRSSSQDDSSELQAQLQSELQSAKESVDTLQAQMLTLEEEKQALEEEKQQLISASNSGDTEDEKLAKVQSDLADKNNENRKLSSSIKSLERKLADTEERLQQSQELAAAKSQLESELATLNQEKIGLLAKITELEAEDENSSSGVSGPLAIEKFETLPVLCDQHRSATQICVSSFEMVTKFNFRPNGFISLRLVGPDGDTIERDSIAAQEVNLYSFTFDDEILDAGEYTIELKIDDVFNQFNSAQTFSLSLPADLINKLNSGQ</sequence>
<gene>
    <name evidence="3" type="ORF">RM544_09470</name>
</gene>
<evidence type="ECO:0008006" key="5">
    <source>
        <dbReference type="Google" id="ProtNLM"/>
    </source>
</evidence>
<keyword evidence="2" id="KW-1133">Transmembrane helix</keyword>
<dbReference type="EMBL" id="JAVRIE010000003">
    <property type="protein sequence ID" value="MDT0582772.1"/>
    <property type="molecule type" value="Genomic_DNA"/>
</dbReference>
<feature type="region of interest" description="Disordered" evidence="1">
    <location>
        <begin position="105"/>
        <end position="127"/>
    </location>
</feature>
<keyword evidence="4" id="KW-1185">Reference proteome</keyword>
<feature type="transmembrane region" description="Helical" evidence="2">
    <location>
        <begin position="12"/>
        <end position="30"/>
    </location>
</feature>
<evidence type="ECO:0000256" key="2">
    <source>
        <dbReference type="SAM" id="Phobius"/>
    </source>
</evidence>
<dbReference type="Proteomes" id="UP001249020">
    <property type="component" value="Unassembled WGS sequence"/>
</dbReference>
<proteinExistence type="predicted"/>
<keyword evidence="2" id="KW-0812">Transmembrane</keyword>
<accession>A0AAW8R360</accession>
<dbReference type="AlphaFoldDB" id="A0AAW8R360"/>
<name>A0AAW8R360_9ALTE</name>
<dbReference type="RefSeq" id="WP_311361549.1">
    <property type="nucleotide sequence ID" value="NZ_JAVRIE010000003.1"/>
</dbReference>